<name>A0A812M388_SYMPI</name>
<comment type="caution">
    <text evidence="2">The sequence shown here is derived from an EMBL/GenBank/DDBJ whole genome shotgun (WGS) entry which is preliminary data.</text>
</comment>
<reference evidence="2" key="1">
    <citation type="submission" date="2021-02" db="EMBL/GenBank/DDBJ databases">
        <authorList>
            <person name="Dougan E. K."/>
            <person name="Rhodes N."/>
            <person name="Thang M."/>
            <person name="Chan C."/>
        </authorList>
    </citation>
    <scope>NUCLEOTIDE SEQUENCE</scope>
</reference>
<gene>
    <name evidence="2" type="primary">TPTE2</name>
    <name evidence="2" type="ORF">SPIL2461_LOCUS5289</name>
</gene>
<sequence>CSSTGIRCRRWSASSRLFTLRDTSSSMRALRSRTTRQHSGRGSWRGSMC</sequence>
<dbReference type="AlphaFoldDB" id="A0A812M388"/>
<feature type="non-terminal residue" evidence="2">
    <location>
        <position position="1"/>
    </location>
</feature>
<feature type="compositionally biased region" description="Basic residues" evidence="1">
    <location>
        <begin position="30"/>
        <end position="39"/>
    </location>
</feature>
<evidence type="ECO:0000256" key="1">
    <source>
        <dbReference type="SAM" id="MobiDB-lite"/>
    </source>
</evidence>
<dbReference type="Proteomes" id="UP000649617">
    <property type="component" value="Unassembled WGS sequence"/>
</dbReference>
<dbReference type="EMBL" id="CAJNIZ010007391">
    <property type="protein sequence ID" value="CAE7257550.1"/>
    <property type="molecule type" value="Genomic_DNA"/>
</dbReference>
<evidence type="ECO:0000313" key="3">
    <source>
        <dbReference type="Proteomes" id="UP000649617"/>
    </source>
</evidence>
<accession>A0A812M388</accession>
<organism evidence="2 3">
    <name type="scientific">Symbiodinium pilosum</name>
    <name type="common">Dinoflagellate</name>
    <dbReference type="NCBI Taxonomy" id="2952"/>
    <lineage>
        <taxon>Eukaryota</taxon>
        <taxon>Sar</taxon>
        <taxon>Alveolata</taxon>
        <taxon>Dinophyceae</taxon>
        <taxon>Suessiales</taxon>
        <taxon>Symbiodiniaceae</taxon>
        <taxon>Symbiodinium</taxon>
    </lineage>
</organism>
<protein>
    <submittedName>
        <fullName evidence="2">TPTE2 protein</fullName>
    </submittedName>
</protein>
<feature type="non-terminal residue" evidence="2">
    <location>
        <position position="49"/>
    </location>
</feature>
<keyword evidence="3" id="KW-1185">Reference proteome</keyword>
<evidence type="ECO:0000313" key="2">
    <source>
        <dbReference type="EMBL" id="CAE7257550.1"/>
    </source>
</evidence>
<proteinExistence type="predicted"/>
<feature type="region of interest" description="Disordered" evidence="1">
    <location>
        <begin position="28"/>
        <end position="49"/>
    </location>
</feature>